<organism evidence="4 5">
    <name type="scientific">Jilunia laotingensis</name>
    <dbReference type="NCBI Taxonomy" id="2763675"/>
    <lineage>
        <taxon>Bacteria</taxon>
        <taxon>Pseudomonadati</taxon>
        <taxon>Bacteroidota</taxon>
        <taxon>Bacteroidia</taxon>
        <taxon>Bacteroidales</taxon>
        <taxon>Bacteroidaceae</taxon>
        <taxon>Jilunia</taxon>
    </lineage>
</organism>
<dbReference type="InterPro" id="IPR031924">
    <property type="entry name" value="GH115"/>
</dbReference>
<dbReference type="Gene3D" id="2.60.120.1620">
    <property type="match status" value="1"/>
</dbReference>
<dbReference type="Pfam" id="PF15979">
    <property type="entry name" value="Glyco_hydro_115"/>
    <property type="match status" value="1"/>
</dbReference>
<evidence type="ECO:0000256" key="2">
    <source>
        <dbReference type="SAM" id="SignalP"/>
    </source>
</evidence>
<dbReference type="GO" id="GO:0005975">
    <property type="term" value="P:carbohydrate metabolic process"/>
    <property type="evidence" value="ECO:0007669"/>
    <property type="project" value="UniProtKB-ARBA"/>
</dbReference>
<sequence length="984" mass="111744">MKHLFLLTLLLIPCTLFAEVKLSDRPSSGKDAFNLVERKSQAAICFDDNDYLVVKKAASLFAADVEMVTGHKPSLQTDLRNNKTLLIVGTIEKNAFIRQLSKEGKIDISPLEDAWERYLIQTVKNPFPGVSSALVVAGSDRRGAAYGLFSLSELIGVSPWYWWADVPVKKHTTLCLYAPATLSKSPSVKYRGIFLNDEDWGLTPWASKNFEKERGNIGPKTYAKICELLLRLKANHLAPAMHPVSTAFNQIPENKLVADSFAIVMGSTHCEPLLLNTASEWDKKTMGAWDYNTNKDKINEVLSRRIEENCAYENVYTLALRGLHDAAMGVGVPIKEKVKMLGSALLDQRNILASHIKKPIETVPQAFTPYKEVLEIYSNGLELPDDVTIIWPDDNYGYLKRLSGINEQKRSGRAGVYYHVSYLGVPHSYLWFSTTPPALMYEELRKAYDTTADRIWLLNCGDMKGSEMQVSLFLSMAYDIDRFNADNVVTYPARWLSGMFGESYYTRLEDITRSHIQLAFSRKPEYMGWGYHWNLFNHSCERLTDTDFSLTNYGEVEGRLNEYKRIGAEAGKILNTLEEESRPAFFQLLYYPVKGAELMNRMTLNGQRNRWYARQQRAATNRMKKEVQLCYDSLQTITADYNALLDGKWKYMMSMRQNYDNVSAYFQLPHLEEYVPAGSPRLALQVKNEDAAITQRSFHALPCFNTYLHRSYWIDLYNKGNGFIKWQAQPSADWIVLNKTSGETATEERIQVSVDWKKVPTGENILGNIRFTDGKAEKEVLLSVFNPASPRPEEVEGIYVEDNGCISIPGAGFHRKHENADIQMHILDGIGIEGQSLQMGNPVAPLQIFRAKEVPHIEYDFYTFDAGSVDVYTYVLPTFPLHADRDFRLSENTNVDTKYSIRIDDGAIATPTTSAVEYTQVWFEGVLRNYTVNKSTLHIDKPGRHTLQIRCGDPGVVIQKIVLDFGGMKRSYLGPNSTLSFRTK</sequence>
<dbReference type="Gene3D" id="1.20.58.2150">
    <property type="match status" value="1"/>
</dbReference>
<dbReference type="InterPro" id="IPR042301">
    <property type="entry name" value="GH115_sf"/>
</dbReference>
<protein>
    <submittedName>
        <fullName evidence="4">Glycosyl hydrolase 115 family protein</fullName>
    </submittedName>
</protein>
<dbReference type="PANTHER" id="PTHR37842">
    <property type="match status" value="1"/>
</dbReference>
<keyword evidence="1 4" id="KW-0378">Hydrolase</keyword>
<feature type="chain" id="PRO_5037692080" evidence="2">
    <location>
        <begin position="19"/>
        <end position="984"/>
    </location>
</feature>
<evidence type="ECO:0000259" key="3">
    <source>
        <dbReference type="Pfam" id="PF17829"/>
    </source>
</evidence>
<dbReference type="InterPro" id="IPR029018">
    <property type="entry name" value="Hex-like_dom2"/>
</dbReference>
<dbReference type="AlphaFoldDB" id="A0A926F6R9"/>
<evidence type="ECO:0000313" key="5">
    <source>
        <dbReference type="Proteomes" id="UP000651085"/>
    </source>
</evidence>
<dbReference type="PANTHER" id="PTHR37842:SF2">
    <property type="entry name" value="GYLCOSYL HYDROLASE 115 C-TERMINAL DOMAIN-CONTAINING PROTEIN"/>
    <property type="match status" value="1"/>
</dbReference>
<dbReference type="EMBL" id="JACRTF010000001">
    <property type="protein sequence ID" value="MBC8592924.1"/>
    <property type="molecule type" value="Genomic_DNA"/>
</dbReference>
<dbReference type="GO" id="GO:0016787">
    <property type="term" value="F:hydrolase activity"/>
    <property type="evidence" value="ECO:0007669"/>
    <property type="project" value="UniProtKB-KW"/>
</dbReference>
<dbReference type="Pfam" id="PF17829">
    <property type="entry name" value="GH115_C"/>
    <property type="match status" value="1"/>
</dbReference>
<proteinExistence type="predicted"/>
<comment type="caution">
    <text evidence="4">The sequence shown here is derived from an EMBL/GenBank/DDBJ whole genome shotgun (WGS) entry which is preliminary data.</text>
</comment>
<dbReference type="InterPro" id="IPR041437">
    <property type="entry name" value="GH115_C"/>
</dbReference>
<name>A0A926F6R9_9BACT</name>
<dbReference type="Proteomes" id="UP000651085">
    <property type="component" value="Unassembled WGS sequence"/>
</dbReference>
<reference evidence="4" key="1">
    <citation type="submission" date="2020-08" db="EMBL/GenBank/DDBJ databases">
        <title>Genome public.</title>
        <authorList>
            <person name="Liu C."/>
            <person name="Sun Q."/>
        </authorList>
    </citation>
    <scope>NUCLEOTIDE SEQUENCE</scope>
    <source>
        <strain evidence="4">N12</strain>
    </source>
</reference>
<evidence type="ECO:0000256" key="1">
    <source>
        <dbReference type="ARBA" id="ARBA00022801"/>
    </source>
</evidence>
<feature type="domain" description="Gylcosyl hydrolase 115 C-terminal" evidence="3">
    <location>
        <begin position="799"/>
        <end position="976"/>
    </location>
</feature>
<keyword evidence="5" id="KW-1185">Reference proteome</keyword>
<dbReference type="Gene3D" id="3.30.379.10">
    <property type="entry name" value="Chitobiase/beta-hexosaminidase domain 2-like"/>
    <property type="match status" value="1"/>
</dbReference>
<evidence type="ECO:0000313" key="4">
    <source>
        <dbReference type="EMBL" id="MBC8592924.1"/>
    </source>
</evidence>
<dbReference type="SUPFAM" id="SSF55545">
    <property type="entry name" value="beta-N-acetylhexosaminidase-like domain"/>
    <property type="match status" value="1"/>
</dbReference>
<dbReference type="Gene3D" id="3.20.20.520">
    <property type="entry name" value="Glycosyl hydrolase family 115"/>
    <property type="match status" value="1"/>
</dbReference>
<dbReference type="RefSeq" id="WP_262434087.1">
    <property type="nucleotide sequence ID" value="NZ_JACRTF010000001.1"/>
</dbReference>
<keyword evidence="2" id="KW-0732">Signal</keyword>
<accession>A0A926F6R9</accession>
<feature type="signal peptide" evidence="2">
    <location>
        <begin position="1"/>
        <end position="18"/>
    </location>
</feature>
<gene>
    <name evidence="4" type="ORF">H8744_06580</name>
</gene>